<proteinExistence type="predicted"/>
<evidence type="ECO:0000313" key="4">
    <source>
        <dbReference type="Proteomes" id="UP001190700"/>
    </source>
</evidence>
<comment type="caution">
    <text evidence="3">The sequence shown here is derived from an EMBL/GenBank/DDBJ whole genome shotgun (WGS) entry which is preliminary data.</text>
</comment>
<dbReference type="AlphaFoldDB" id="A0AAE0GDX6"/>
<organism evidence="3 4">
    <name type="scientific">Cymbomonas tetramitiformis</name>
    <dbReference type="NCBI Taxonomy" id="36881"/>
    <lineage>
        <taxon>Eukaryota</taxon>
        <taxon>Viridiplantae</taxon>
        <taxon>Chlorophyta</taxon>
        <taxon>Pyramimonadophyceae</taxon>
        <taxon>Pyramimonadales</taxon>
        <taxon>Pyramimonadaceae</taxon>
        <taxon>Cymbomonas</taxon>
    </lineage>
</organism>
<keyword evidence="4" id="KW-1185">Reference proteome</keyword>
<keyword evidence="1" id="KW-0175">Coiled coil</keyword>
<evidence type="ECO:0000256" key="1">
    <source>
        <dbReference type="SAM" id="Coils"/>
    </source>
</evidence>
<dbReference type="EMBL" id="LGRX02006565">
    <property type="protein sequence ID" value="KAK3276419.1"/>
    <property type="molecule type" value="Genomic_DNA"/>
</dbReference>
<dbReference type="Proteomes" id="UP001190700">
    <property type="component" value="Unassembled WGS sequence"/>
</dbReference>
<protein>
    <submittedName>
        <fullName evidence="3">Uncharacterized protein</fullName>
    </submittedName>
</protein>
<evidence type="ECO:0000313" key="3">
    <source>
        <dbReference type="EMBL" id="KAK3276419.1"/>
    </source>
</evidence>
<gene>
    <name evidence="3" type="ORF">CYMTET_15503</name>
</gene>
<sequence>MSSAEELAEDLKRKELQAEFERLRAEAKASLNELRSENNTYLKDLRVHGEEIEAAHEKQKDLISELKSTSLPPLASKPPSPTPSETGSSTDRSDLSSGHSCLGHTSCIFCNKANMA</sequence>
<feature type="coiled-coil region" evidence="1">
    <location>
        <begin position="1"/>
        <end position="44"/>
    </location>
</feature>
<name>A0AAE0GDX6_9CHLO</name>
<evidence type="ECO:0000256" key="2">
    <source>
        <dbReference type="SAM" id="MobiDB-lite"/>
    </source>
</evidence>
<accession>A0AAE0GDX6</accession>
<reference evidence="3 4" key="1">
    <citation type="journal article" date="2015" name="Genome Biol. Evol.">
        <title>Comparative Genomics of a Bacterivorous Green Alga Reveals Evolutionary Causalities and Consequences of Phago-Mixotrophic Mode of Nutrition.</title>
        <authorList>
            <person name="Burns J.A."/>
            <person name="Paasch A."/>
            <person name="Narechania A."/>
            <person name="Kim E."/>
        </authorList>
    </citation>
    <scope>NUCLEOTIDE SEQUENCE [LARGE SCALE GENOMIC DNA]</scope>
    <source>
        <strain evidence="3 4">PLY_AMNH</strain>
    </source>
</reference>
<feature type="region of interest" description="Disordered" evidence="2">
    <location>
        <begin position="66"/>
        <end position="105"/>
    </location>
</feature>